<keyword evidence="1" id="KW-0732">Signal</keyword>
<protein>
    <submittedName>
        <fullName evidence="2">Uncharacterized protein</fullName>
    </submittedName>
</protein>
<keyword evidence="3" id="KW-1185">Reference proteome</keyword>
<accession>A0A5S4GMM9</accession>
<evidence type="ECO:0000313" key="3">
    <source>
        <dbReference type="Proteomes" id="UP000306628"/>
    </source>
</evidence>
<dbReference type="AlphaFoldDB" id="A0A5S4GMM9"/>
<proteinExistence type="predicted"/>
<sequence>MIRRALIAAALAATALVAFPAGPAQARACALGYQCVTTYYSDNTATQVVGGRFEGCDGSYDEWGVRTVYKDWTETPCS</sequence>
<evidence type="ECO:0000256" key="1">
    <source>
        <dbReference type="SAM" id="SignalP"/>
    </source>
</evidence>
<gene>
    <name evidence="2" type="ORF">ETD85_17995</name>
</gene>
<dbReference type="RefSeq" id="WP_138690874.1">
    <property type="nucleotide sequence ID" value="NZ_JBHSAZ010000006.1"/>
</dbReference>
<dbReference type="Pfam" id="PF19806">
    <property type="entry name" value="DUF6289"/>
    <property type="match status" value="1"/>
</dbReference>
<dbReference type="OrthoDB" id="3543232at2"/>
<name>A0A5S4GMM9_9ACTN</name>
<dbReference type="InterPro" id="IPR046256">
    <property type="entry name" value="DUF6289"/>
</dbReference>
<comment type="caution">
    <text evidence="2">The sequence shown here is derived from an EMBL/GenBank/DDBJ whole genome shotgun (WGS) entry which is preliminary data.</text>
</comment>
<organism evidence="2 3">
    <name type="scientific">Nonomuraea zeae</name>
    <dbReference type="NCBI Taxonomy" id="1642303"/>
    <lineage>
        <taxon>Bacteria</taxon>
        <taxon>Bacillati</taxon>
        <taxon>Actinomycetota</taxon>
        <taxon>Actinomycetes</taxon>
        <taxon>Streptosporangiales</taxon>
        <taxon>Streptosporangiaceae</taxon>
        <taxon>Nonomuraea</taxon>
    </lineage>
</organism>
<feature type="signal peptide" evidence="1">
    <location>
        <begin position="1"/>
        <end position="26"/>
    </location>
</feature>
<dbReference type="Proteomes" id="UP000306628">
    <property type="component" value="Unassembled WGS sequence"/>
</dbReference>
<dbReference type="EMBL" id="VCKX01000049">
    <property type="protein sequence ID" value="TMR34059.1"/>
    <property type="molecule type" value="Genomic_DNA"/>
</dbReference>
<evidence type="ECO:0000313" key="2">
    <source>
        <dbReference type="EMBL" id="TMR34059.1"/>
    </source>
</evidence>
<feature type="chain" id="PRO_5024332974" evidence="1">
    <location>
        <begin position="27"/>
        <end position="78"/>
    </location>
</feature>
<reference evidence="2 3" key="1">
    <citation type="submission" date="2019-05" db="EMBL/GenBank/DDBJ databases">
        <title>Draft genome sequence of Nonomuraea zeae DSM 100528.</title>
        <authorList>
            <person name="Saricaoglu S."/>
            <person name="Isik K."/>
        </authorList>
    </citation>
    <scope>NUCLEOTIDE SEQUENCE [LARGE SCALE GENOMIC DNA]</scope>
    <source>
        <strain evidence="2 3">DSM 100528</strain>
    </source>
</reference>